<gene>
    <name evidence="1" type="ORF">I79_010031</name>
</gene>
<protein>
    <submittedName>
        <fullName evidence="1">Uncharacterized protein</fullName>
    </submittedName>
</protein>
<reference evidence="2" key="1">
    <citation type="journal article" date="2011" name="Nat. Biotechnol.">
        <title>The genomic sequence of the Chinese hamster ovary (CHO)-K1 cell line.</title>
        <authorList>
            <person name="Xu X."/>
            <person name="Nagarajan H."/>
            <person name="Lewis N.E."/>
            <person name="Pan S."/>
            <person name="Cai Z."/>
            <person name="Liu X."/>
            <person name="Chen W."/>
            <person name="Xie M."/>
            <person name="Wang W."/>
            <person name="Hammond S."/>
            <person name="Andersen M.R."/>
            <person name="Neff N."/>
            <person name="Passarelli B."/>
            <person name="Koh W."/>
            <person name="Fan H.C."/>
            <person name="Wang J."/>
            <person name="Gui Y."/>
            <person name="Lee K.H."/>
            <person name="Betenbaugh M.J."/>
            <person name="Quake S.R."/>
            <person name="Famili I."/>
            <person name="Palsson B.O."/>
            <person name="Wang J."/>
        </authorList>
    </citation>
    <scope>NUCLEOTIDE SEQUENCE [LARGE SCALE GENOMIC DNA]</scope>
    <source>
        <strain evidence="2">CHO K1 cell line</strain>
    </source>
</reference>
<dbReference type="EMBL" id="JH000376">
    <property type="protein sequence ID" value="EGW05465.1"/>
    <property type="molecule type" value="Genomic_DNA"/>
</dbReference>
<evidence type="ECO:0000313" key="2">
    <source>
        <dbReference type="Proteomes" id="UP000001075"/>
    </source>
</evidence>
<sequence>MTKTSVMTNVPKVHPDANGCYSFPKQLLWVTVTKQHPGPFCSSLENMQQHEVFY</sequence>
<dbReference type="Proteomes" id="UP000001075">
    <property type="component" value="Unassembled WGS sequence"/>
</dbReference>
<dbReference type="InParanoid" id="G3HHD2"/>
<proteinExistence type="predicted"/>
<evidence type="ECO:0000313" key="1">
    <source>
        <dbReference type="EMBL" id="EGW05465.1"/>
    </source>
</evidence>
<organism evidence="1 2">
    <name type="scientific">Cricetulus griseus</name>
    <name type="common">Chinese hamster</name>
    <name type="synonym">Cricetulus barabensis griseus</name>
    <dbReference type="NCBI Taxonomy" id="10029"/>
    <lineage>
        <taxon>Eukaryota</taxon>
        <taxon>Metazoa</taxon>
        <taxon>Chordata</taxon>
        <taxon>Craniata</taxon>
        <taxon>Vertebrata</taxon>
        <taxon>Euteleostomi</taxon>
        <taxon>Mammalia</taxon>
        <taxon>Eutheria</taxon>
        <taxon>Euarchontoglires</taxon>
        <taxon>Glires</taxon>
        <taxon>Rodentia</taxon>
        <taxon>Myomorpha</taxon>
        <taxon>Muroidea</taxon>
        <taxon>Cricetidae</taxon>
        <taxon>Cricetinae</taxon>
        <taxon>Cricetulus</taxon>
    </lineage>
</organism>
<name>G3HHD2_CRIGR</name>
<dbReference type="AlphaFoldDB" id="G3HHD2"/>
<accession>G3HHD2</accession>